<dbReference type="InterPro" id="IPR013144">
    <property type="entry name" value="CRA_dom"/>
</dbReference>
<dbReference type="GO" id="GO:0005737">
    <property type="term" value="C:cytoplasm"/>
    <property type="evidence" value="ECO:0007669"/>
    <property type="project" value="TreeGrafter"/>
</dbReference>
<dbReference type="InterPro" id="IPR006594">
    <property type="entry name" value="LisH"/>
</dbReference>
<dbReference type="AlphaFoldDB" id="A0A8J9ZMI4"/>
<keyword evidence="3" id="KW-0265">Erythrocyte maturation</keyword>
<accession>A0A8J9ZMI4</accession>
<dbReference type="SMART" id="SM00668">
    <property type="entry name" value="CTLH"/>
    <property type="match status" value="1"/>
</dbReference>
<organism evidence="7 8">
    <name type="scientific">Branchiostoma lanceolatum</name>
    <name type="common">Common lancelet</name>
    <name type="synonym">Amphioxus lanceolatum</name>
    <dbReference type="NCBI Taxonomy" id="7740"/>
    <lineage>
        <taxon>Eukaryota</taxon>
        <taxon>Metazoa</taxon>
        <taxon>Chordata</taxon>
        <taxon>Cephalochordata</taxon>
        <taxon>Leptocardii</taxon>
        <taxon>Amphioxiformes</taxon>
        <taxon>Branchiostomatidae</taxon>
        <taxon>Branchiostoma</taxon>
    </lineage>
</organism>
<gene>
    <name evidence="7" type="primary">MAEA</name>
    <name evidence="7" type="ORF">BLAG_LOCUS15844</name>
</gene>
<dbReference type="SMART" id="SM00667">
    <property type="entry name" value="LisH"/>
    <property type="match status" value="1"/>
</dbReference>
<dbReference type="InterPro" id="IPR024964">
    <property type="entry name" value="CTLH/CRA"/>
</dbReference>
<dbReference type="GO" id="GO:0016363">
    <property type="term" value="C:nuclear matrix"/>
    <property type="evidence" value="ECO:0007669"/>
    <property type="project" value="UniProtKB-SubCell"/>
</dbReference>
<evidence type="ECO:0000256" key="3">
    <source>
        <dbReference type="ARBA" id="ARBA00023057"/>
    </source>
</evidence>
<dbReference type="OrthoDB" id="1933455at2759"/>
<dbReference type="PANTHER" id="PTHR12170:SF2">
    <property type="entry name" value="E3 UBIQUITIN-PROTEIN TRANSFERASE MAEA"/>
    <property type="match status" value="1"/>
</dbReference>
<dbReference type="GO" id="GO:0043161">
    <property type="term" value="P:proteasome-mediated ubiquitin-dependent protein catabolic process"/>
    <property type="evidence" value="ECO:0007669"/>
    <property type="project" value="InterPro"/>
</dbReference>
<dbReference type="SMART" id="SM00757">
    <property type="entry name" value="CRA"/>
    <property type="match status" value="1"/>
</dbReference>
<dbReference type="GO" id="GO:0034657">
    <property type="term" value="C:GID complex"/>
    <property type="evidence" value="ECO:0007669"/>
    <property type="project" value="TreeGrafter"/>
</dbReference>
<dbReference type="GO" id="GO:0004842">
    <property type="term" value="F:ubiquitin-protein transferase activity"/>
    <property type="evidence" value="ECO:0007669"/>
    <property type="project" value="InterPro"/>
</dbReference>
<feature type="domain" description="CRA" evidence="6">
    <location>
        <begin position="220"/>
        <end position="314"/>
    </location>
</feature>
<dbReference type="InterPro" id="IPR006595">
    <property type="entry name" value="CTLH_C"/>
</dbReference>
<dbReference type="EMBL" id="OV696688">
    <property type="protein sequence ID" value="CAH1258191.1"/>
    <property type="molecule type" value="Genomic_DNA"/>
</dbReference>
<proteinExistence type="predicted"/>
<evidence type="ECO:0000256" key="1">
    <source>
        <dbReference type="ARBA" id="ARBA00004109"/>
    </source>
</evidence>
<dbReference type="PANTHER" id="PTHR12170">
    <property type="entry name" value="MACROPHAGE ERYTHROBLAST ATTACHER-RELATED"/>
    <property type="match status" value="1"/>
</dbReference>
<comment type="subcellular location">
    <subcellularLocation>
        <location evidence="1">Nucleus matrix</location>
    </subcellularLocation>
</comment>
<feature type="domain" description="CTLH" evidence="5">
    <location>
        <begin position="157"/>
        <end position="224"/>
    </location>
</feature>
<evidence type="ECO:0000259" key="6">
    <source>
        <dbReference type="SMART" id="SM00757"/>
    </source>
</evidence>
<dbReference type="CDD" id="cd16659">
    <property type="entry name" value="RING-Ubox_Emp"/>
    <property type="match status" value="1"/>
</dbReference>
<evidence type="ECO:0000313" key="7">
    <source>
        <dbReference type="EMBL" id="CAH1258191.1"/>
    </source>
</evidence>
<dbReference type="GO" id="GO:0043249">
    <property type="term" value="P:erythrocyte maturation"/>
    <property type="evidence" value="ECO:0007669"/>
    <property type="project" value="UniProtKB-KW"/>
</dbReference>
<dbReference type="InterPro" id="IPR045098">
    <property type="entry name" value="Fyv10_fam"/>
</dbReference>
<evidence type="ECO:0000313" key="8">
    <source>
        <dbReference type="Proteomes" id="UP000838412"/>
    </source>
</evidence>
<evidence type="ECO:0000256" key="2">
    <source>
        <dbReference type="ARBA" id="ARBA00014384"/>
    </source>
</evidence>
<evidence type="ECO:0000256" key="4">
    <source>
        <dbReference type="ARBA" id="ARBA00029678"/>
    </source>
</evidence>
<sequence>MKEPSTMASGVKALEHSSLKVPYEILNKKFRVAQKTIDREVSHVMQATSELEKCLEGSSATVGKVVGLLDGVIEKLTGLKRKAEEAILAEDDSAKVCKRRIDHLKLHDSEQPSTVIQWKKKRLDRMLVEHFLRCGYYNTAMKLAKHSGIEDYTNIDLFLVSKEVEESLKRHETAPCLAWCHDNKSKLRKMKLTLTSVVTKMSTLEFNLRTQEFIELVRGNHRLDAVKHARKYFSQVDPEQMPEVQRIMGLLAYPPDTQVQPYKDFYEPSRWDAMVQQFQWENFKIHQISNYSVFCLTLQAGLSSLKTPHCYRDPESNYRNSQCPVCSKQMNQLAKPLPFSHCAQSRLICNISGQIMNENNPPMMMPNGNVYGETALLAMAAENGGKVVCPRTKETYTIDQVEKVFVM</sequence>
<evidence type="ECO:0000259" key="5">
    <source>
        <dbReference type="SMART" id="SM00668"/>
    </source>
</evidence>
<dbReference type="SUPFAM" id="SSF57850">
    <property type="entry name" value="RING/U-box"/>
    <property type="match status" value="1"/>
</dbReference>
<keyword evidence="8" id="KW-1185">Reference proteome</keyword>
<protein>
    <recommendedName>
        <fullName evidence="2">E3 ubiquitin-protein transferase MAEA</fullName>
    </recommendedName>
    <alternativeName>
        <fullName evidence="4">Macrophage erythroblast attacher</fullName>
    </alternativeName>
</protein>
<name>A0A8J9ZMI4_BRALA</name>
<dbReference type="Pfam" id="PF10607">
    <property type="entry name" value="CTLH"/>
    <property type="match status" value="1"/>
</dbReference>
<dbReference type="Proteomes" id="UP000838412">
    <property type="component" value="Chromosome 3"/>
</dbReference>
<reference evidence="7" key="1">
    <citation type="submission" date="2022-01" db="EMBL/GenBank/DDBJ databases">
        <authorList>
            <person name="Braso-Vives M."/>
        </authorList>
    </citation>
    <scope>NUCLEOTIDE SEQUENCE</scope>
</reference>